<dbReference type="Proteomes" id="UP000192578">
    <property type="component" value="Unassembled WGS sequence"/>
</dbReference>
<comment type="caution">
    <text evidence="2">The sequence shown here is derived from an EMBL/GenBank/DDBJ whole genome shotgun (WGS) entry which is preliminary data.</text>
</comment>
<keyword evidence="3" id="KW-1185">Reference proteome</keyword>
<feature type="region of interest" description="Disordered" evidence="1">
    <location>
        <begin position="91"/>
        <end position="112"/>
    </location>
</feature>
<gene>
    <name evidence="2" type="ORF">BV898_07857</name>
</gene>
<accession>A0A1W0WSA9</accession>
<evidence type="ECO:0000313" key="3">
    <source>
        <dbReference type="Proteomes" id="UP000192578"/>
    </source>
</evidence>
<organism evidence="2 3">
    <name type="scientific">Hypsibius exemplaris</name>
    <name type="common">Freshwater tardigrade</name>
    <dbReference type="NCBI Taxonomy" id="2072580"/>
    <lineage>
        <taxon>Eukaryota</taxon>
        <taxon>Metazoa</taxon>
        <taxon>Ecdysozoa</taxon>
        <taxon>Tardigrada</taxon>
        <taxon>Eutardigrada</taxon>
        <taxon>Parachela</taxon>
        <taxon>Hypsibioidea</taxon>
        <taxon>Hypsibiidae</taxon>
        <taxon>Hypsibius</taxon>
    </lineage>
</organism>
<evidence type="ECO:0000256" key="1">
    <source>
        <dbReference type="SAM" id="MobiDB-lite"/>
    </source>
</evidence>
<name>A0A1W0WSA9_HYPEX</name>
<dbReference type="EMBL" id="MTYJ01000053">
    <property type="protein sequence ID" value="OQV18086.1"/>
    <property type="molecule type" value="Genomic_DNA"/>
</dbReference>
<proteinExistence type="predicted"/>
<dbReference type="AlphaFoldDB" id="A0A1W0WSA9"/>
<protein>
    <submittedName>
        <fullName evidence="2">Uncharacterized protein</fullName>
    </submittedName>
</protein>
<reference evidence="3" key="1">
    <citation type="submission" date="2017-01" db="EMBL/GenBank/DDBJ databases">
        <title>Comparative genomics of anhydrobiosis in the tardigrade Hypsibius dujardini.</title>
        <authorList>
            <person name="Yoshida Y."/>
            <person name="Koutsovoulos G."/>
            <person name="Laetsch D."/>
            <person name="Stevens L."/>
            <person name="Kumar S."/>
            <person name="Horikawa D."/>
            <person name="Ishino K."/>
            <person name="Komine S."/>
            <person name="Tomita M."/>
            <person name="Blaxter M."/>
            <person name="Arakawa K."/>
        </authorList>
    </citation>
    <scope>NUCLEOTIDE SEQUENCE [LARGE SCALE GENOMIC DNA]</scope>
    <source>
        <strain evidence="3">Z151</strain>
    </source>
</reference>
<evidence type="ECO:0000313" key="2">
    <source>
        <dbReference type="EMBL" id="OQV18086.1"/>
    </source>
</evidence>
<sequence length="112" mass="12115">MTVRLTVTPTVFLSVSPFSIPPTVFRPSDLFPLLRLSFRPSVRLTVLLAMSDIRFSALQPTFSPSATPSVSRSALFAVSLSCLDGHLDEPNDRPNCGHFGGQTLGPADRPSE</sequence>